<dbReference type="GO" id="GO:0019205">
    <property type="term" value="F:nucleobase-containing compound kinase activity"/>
    <property type="evidence" value="ECO:0007669"/>
    <property type="project" value="InterPro"/>
</dbReference>
<evidence type="ECO:0000313" key="4">
    <source>
        <dbReference type="EMBL" id="GAV03436.1"/>
    </source>
</evidence>
<dbReference type="AlphaFoldDB" id="A0A1D1VRG5"/>
<dbReference type="InterPro" id="IPR027417">
    <property type="entry name" value="P-loop_NTPase"/>
</dbReference>
<reference evidence="4 5" key="1">
    <citation type="journal article" date="2016" name="Nat. Commun.">
        <title>Extremotolerant tardigrade genome and improved radiotolerance of human cultured cells by tardigrade-unique protein.</title>
        <authorList>
            <person name="Hashimoto T."/>
            <person name="Horikawa D.D."/>
            <person name="Saito Y."/>
            <person name="Kuwahara H."/>
            <person name="Kozuka-Hata H."/>
            <person name="Shin-I T."/>
            <person name="Minakuchi Y."/>
            <person name="Ohishi K."/>
            <person name="Motoyama A."/>
            <person name="Aizu T."/>
            <person name="Enomoto A."/>
            <person name="Kondo K."/>
            <person name="Tanaka S."/>
            <person name="Hara Y."/>
            <person name="Koshikawa S."/>
            <person name="Sagara H."/>
            <person name="Miura T."/>
            <person name="Yokobori S."/>
            <person name="Miyagawa K."/>
            <person name="Suzuki Y."/>
            <person name="Kubo T."/>
            <person name="Oyama M."/>
            <person name="Kohara Y."/>
            <person name="Fujiyama A."/>
            <person name="Arakawa K."/>
            <person name="Katayama T."/>
            <person name="Toyoda A."/>
            <person name="Kunieda T."/>
        </authorList>
    </citation>
    <scope>NUCLEOTIDE SEQUENCE [LARGE SCALE GENOMIC DNA]</scope>
    <source>
        <strain evidence="4 5">YOKOZUNA-1</strain>
    </source>
</reference>
<dbReference type="Proteomes" id="UP000186922">
    <property type="component" value="Unassembled WGS sequence"/>
</dbReference>
<dbReference type="GO" id="GO:0006139">
    <property type="term" value="P:nucleobase-containing compound metabolic process"/>
    <property type="evidence" value="ECO:0007669"/>
    <property type="project" value="InterPro"/>
</dbReference>
<evidence type="ECO:0000256" key="1">
    <source>
        <dbReference type="ARBA" id="ARBA00022679"/>
    </source>
</evidence>
<dbReference type="STRING" id="947166.A0A1D1VRG5"/>
<gene>
    <name evidence="4" type="primary">RvY_13859-1</name>
    <name evidence="4" type="synonym">RvY_13859.1</name>
    <name evidence="4" type="ORF">RvY_13859</name>
</gene>
<evidence type="ECO:0000313" key="5">
    <source>
        <dbReference type="Proteomes" id="UP000186922"/>
    </source>
</evidence>
<dbReference type="Gene3D" id="3.40.50.300">
    <property type="entry name" value="P-loop containing nucleotide triphosphate hydrolases"/>
    <property type="match status" value="1"/>
</dbReference>
<dbReference type="GO" id="GO:0005524">
    <property type="term" value="F:ATP binding"/>
    <property type="evidence" value="ECO:0007669"/>
    <property type="project" value="InterPro"/>
</dbReference>
<sequence>MDAHEVMRENIYRSLEQGEPFLVHGYPRDPEQKTAWEADFGKATLVIVIECPDTVLADRTAMRSKNGTRPEDKPDIVHKRIQYYVKYTQPMLRDLQIQQFIARIDGNRDVEQVYENVLKLLQTYIK</sequence>
<comment type="caution">
    <text evidence="4">The sequence shown here is derived from an EMBL/GenBank/DDBJ whole genome shotgun (WGS) entry which is preliminary data.</text>
</comment>
<keyword evidence="5" id="KW-1185">Reference proteome</keyword>
<dbReference type="PANTHER" id="PTHR23359">
    <property type="entry name" value="NUCLEOTIDE KINASE"/>
    <property type="match status" value="1"/>
</dbReference>
<keyword evidence="3" id="KW-0418">Kinase</keyword>
<keyword evidence="1" id="KW-0808">Transferase</keyword>
<dbReference type="OrthoDB" id="6436361at2759"/>
<dbReference type="SUPFAM" id="SSF52540">
    <property type="entry name" value="P-loop containing nucleoside triphosphate hydrolases"/>
    <property type="match status" value="1"/>
</dbReference>
<accession>A0A1D1VRG5</accession>
<proteinExistence type="predicted"/>
<dbReference type="EMBL" id="BDGG01000009">
    <property type="protein sequence ID" value="GAV03436.1"/>
    <property type="molecule type" value="Genomic_DNA"/>
</dbReference>
<keyword evidence="2" id="KW-0547">Nucleotide-binding</keyword>
<dbReference type="Pfam" id="PF00406">
    <property type="entry name" value="ADK"/>
    <property type="match status" value="1"/>
</dbReference>
<evidence type="ECO:0000256" key="2">
    <source>
        <dbReference type="ARBA" id="ARBA00022741"/>
    </source>
</evidence>
<evidence type="ECO:0000256" key="3">
    <source>
        <dbReference type="ARBA" id="ARBA00022777"/>
    </source>
</evidence>
<protein>
    <recommendedName>
        <fullName evidence="6">Adenylate kinase active site lid domain-containing protein</fullName>
    </recommendedName>
</protein>
<dbReference type="InterPro" id="IPR000850">
    <property type="entry name" value="Adenylat/UMP-CMP_kin"/>
</dbReference>
<evidence type="ECO:0008006" key="6">
    <source>
        <dbReference type="Google" id="ProtNLM"/>
    </source>
</evidence>
<name>A0A1D1VRG5_RAMVA</name>
<organism evidence="4 5">
    <name type="scientific">Ramazzottius varieornatus</name>
    <name type="common">Water bear</name>
    <name type="synonym">Tardigrade</name>
    <dbReference type="NCBI Taxonomy" id="947166"/>
    <lineage>
        <taxon>Eukaryota</taxon>
        <taxon>Metazoa</taxon>
        <taxon>Ecdysozoa</taxon>
        <taxon>Tardigrada</taxon>
        <taxon>Eutardigrada</taxon>
        <taxon>Parachela</taxon>
        <taxon>Hypsibioidea</taxon>
        <taxon>Ramazzottiidae</taxon>
        <taxon>Ramazzottius</taxon>
    </lineage>
</organism>